<evidence type="ECO:0000313" key="1">
    <source>
        <dbReference type="EMBL" id="KAJ7717336.1"/>
    </source>
</evidence>
<dbReference type="EMBL" id="JARKIB010000278">
    <property type="protein sequence ID" value="KAJ7717336.1"/>
    <property type="molecule type" value="Genomic_DNA"/>
</dbReference>
<sequence>MSSTMLDPVAIRAKCHRFRALILGRANAGKTTVLKKVCNSTEDPEIHSPNGTKIELETVEGSASRGIHDIENQLIFKSHPGYIFHDSRGFESGSKEEADKVIEFIDSRGRGKRLAEQLHVIWYCMPTETTRPLLAAEEDFFFKSDVCGKVPVVVIFTKWDGLLTEALTAVIDESGDDDPSDEAVVQRADEMLEKNFMKKLGKADPGPAAYVRLKGPFKPSLWSPSHISQEICVNR</sequence>
<dbReference type="AlphaFoldDB" id="A0AAD7HDK6"/>
<comment type="caution">
    <text evidence="1">The sequence shown here is derived from an EMBL/GenBank/DDBJ whole genome shotgun (WGS) entry which is preliminary data.</text>
</comment>
<dbReference type="SUPFAM" id="SSF52540">
    <property type="entry name" value="P-loop containing nucleoside triphosphate hydrolases"/>
    <property type="match status" value="1"/>
</dbReference>
<gene>
    <name evidence="1" type="ORF">B0H16DRAFT_1611431</name>
</gene>
<reference evidence="1" key="1">
    <citation type="submission" date="2023-03" db="EMBL/GenBank/DDBJ databases">
        <title>Massive genome expansion in bonnet fungi (Mycena s.s.) driven by repeated elements and novel gene families across ecological guilds.</title>
        <authorList>
            <consortium name="Lawrence Berkeley National Laboratory"/>
            <person name="Harder C.B."/>
            <person name="Miyauchi S."/>
            <person name="Viragh M."/>
            <person name="Kuo A."/>
            <person name="Thoen E."/>
            <person name="Andreopoulos B."/>
            <person name="Lu D."/>
            <person name="Skrede I."/>
            <person name="Drula E."/>
            <person name="Henrissat B."/>
            <person name="Morin E."/>
            <person name="Kohler A."/>
            <person name="Barry K."/>
            <person name="LaButti K."/>
            <person name="Morin E."/>
            <person name="Salamov A."/>
            <person name="Lipzen A."/>
            <person name="Mereny Z."/>
            <person name="Hegedus B."/>
            <person name="Baldrian P."/>
            <person name="Stursova M."/>
            <person name="Weitz H."/>
            <person name="Taylor A."/>
            <person name="Grigoriev I.V."/>
            <person name="Nagy L.G."/>
            <person name="Martin F."/>
            <person name="Kauserud H."/>
        </authorList>
    </citation>
    <scope>NUCLEOTIDE SEQUENCE</scope>
    <source>
        <strain evidence="1">CBHHK182m</strain>
    </source>
</reference>
<evidence type="ECO:0000313" key="2">
    <source>
        <dbReference type="Proteomes" id="UP001215598"/>
    </source>
</evidence>
<evidence type="ECO:0008006" key="3">
    <source>
        <dbReference type="Google" id="ProtNLM"/>
    </source>
</evidence>
<proteinExistence type="predicted"/>
<dbReference type="CDD" id="cd00882">
    <property type="entry name" value="Ras_like_GTPase"/>
    <property type="match status" value="1"/>
</dbReference>
<accession>A0AAD7HDK6</accession>
<protein>
    <recommendedName>
        <fullName evidence="3">G domain-containing protein</fullName>
    </recommendedName>
</protein>
<organism evidence="1 2">
    <name type="scientific">Mycena metata</name>
    <dbReference type="NCBI Taxonomy" id="1033252"/>
    <lineage>
        <taxon>Eukaryota</taxon>
        <taxon>Fungi</taxon>
        <taxon>Dikarya</taxon>
        <taxon>Basidiomycota</taxon>
        <taxon>Agaricomycotina</taxon>
        <taxon>Agaricomycetes</taxon>
        <taxon>Agaricomycetidae</taxon>
        <taxon>Agaricales</taxon>
        <taxon>Marasmiineae</taxon>
        <taxon>Mycenaceae</taxon>
        <taxon>Mycena</taxon>
    </lineage>
</organism>
<keyword evidence="2" id="KW-1185">Reference proteome</keyword>
<dbReference type="InterPro" id="IPR027417">
    <property type="entry name" value="P-loop_NTPase"/>
</dbReference>
<dbReference type="Proteomes" id="UP001215598">
    <property type="component" value="Unassembled WGS sequence"/>
</dbReference>
<dbReference type="Gene3D" id="3.40.50.300">
    <property type="entry name" value="P-loop containing nucleotide triphosphate hydrolases"/>
    <property type="match status" value="1"/>
</dbReference>
<name>A0AAD7HDK6_9AGAR</name>